<keyword evidence="3" id="KW-1185">Reference proteome</keyword>
<protein>
    <submittedName>
        <fullName evidence="2">Uncharacterized protein</fullName>
    </submittedName>
</protein>
<feature type="region of interest" description="Disordered" evidence="1">
    <location>
        <begin position="34"/>
        <end position="66"/>
    </location>
</feature>
<reference evidence="2" key="1">
    <citation type="submission" date="2020-08" db="EMBL/GenBank/DDBJ databases">
        <title>Multicomponent nature underlies the extraordinary mechanical properties of spider dragline silk.</title>
        <authorList>
            <person name="Kono N."/>
            <person name="Nakamura H."/>
            <person name="Mori M."/>
            <person name="Yoshida Y."/>
            <person name="Ohtoshi R."/>
            <person name="Malay A.D."/>
            <person name="Moran D.A.P."/>
            <person name="Tomita M."/>
            <person name="Numata K."/>
            <person name="Arakawa K."/>
        </authorList>
    </citation>
    <scope>NUCLEOTIDE SEQUENCE</scope>
</reference>
<proteinExistence type="predicted"/>
<accession>A0A8X7CJ97</accession>
<feature type="compositionally biased region" description="Polar residues" evidence="1">
    <location>
        <begin position="34"/>
        <end position="57"/>
    </location>
</feature>
<dbReference type="EMBL" id="BMAV01015952">
    <property type="protein sequence ID" value="GFY66292.1"/>
    <property type="molecule type" value="Genomic_DNA"/>
</dbReference>
<evidence type="ECO:0000313" key="3">
    <source>
        <dbReference type="Proteomes" id="UP000886998"/>
    </source>
</evidence>
<evidence type="ECO:0000313" key="2">
    <source>
        <dbReference type="EMBL" id="GFY66292.1"/>
    </source>
</evidence>
<dbReference type="AlphaFoldDB" id="A0A8X7CJ97"/>
<name>A0A8X7CJ97_9ARAC</name>
<dbReference type="Proteomes" id="UP000886998">
    <property type="component" value="Unassembled WGS sequence"/>
</dbReference>
<sequence length="66" mass="7088">MYVQGTPHLNAYFVHGDVVASKPLMSGASIVTSQTKSSNFVHGSSDSNYKTPLSGKSNGHRIRSLH</sequence>
<evidence type="ECO:0000256" key="1">
    <source>
        <dbReference type="SAM" id="MobiDB-lite"/>
    </source>
</evidence>
<gene>
    <name evidence="2" type="ORF">TNIN_96211</name>
</gene>
<organism evidence="2 3">
    <name type="scientific">Trichonephila inaurata madagascariensis</name>
    <dbReference type="NCBI Taxonomy" id="2747483"/>
    <lineage>
        <taxon>Eukaryota</taxon>
        <taxon>Metazoa</taxon>
        <taxon>Ecdysozoa</taxon>
        <taxon>Arthropoda</taxon>
        <taxon>Chelicerata</taxon>
        <taxon>Arachnida</taxon>
        <taxon>Araneae</taxon>
        <taxon>Araneomorphae</taxon>
        <taxon>Entelegynae</taxon>
        <taxon>Araneoidea</taxon>
        <taxon>Nephilidae</taxon>
        <taxon>Trichonephila</taxon>
        <taxon>Trichonephila inaurata</taxon>
    </lineage>
</organism>
<comment type="caution">
    <text evidence="2">The sequence shown here is derived from an EMBL/GenBank/DDBJ whole genome shotgun (WGS) entry which is preliminary data.</text>
</comment>